<dbReference type="PANTHER" id="PTHR30548:SF4">
    <property type="entry name" value="SUBUNIT OF OXYGEN-SENSITIVE 2-HYDROXYISOCAPROYL-COA DEHYDRATASE"/>
    <property type="match status" value="1"/>
</dbReference>
<evidence type="ECO:0000256" key="3">
    <source>
        <dbReference type="ARBA" id="ARBA00022723"/>
    </source>
</evidence>
<evidence type="ECO:0000256" key="5">
    <source>
        <dbReference type="ARBA" id="ARBA00023014"/>
    </source>
</evidence>
<dbReference type="Pfam" id="PF06050">
    <property type="entry name" value="HGD-D"/>
    <property type="match status" value="1"/>
</dbReference>
<keyword evidence="4" id="KW-0408">Iron</keyword>
<keyword evidence="5" id="KW-0411">Iron-sulfur</keyword>
<evidence type="ECO:0000256" key="4">
    <source>
        <dbReference type="ARBA" id="ARBA00023004"/>
    </source>
</evidence>
<dbReference type="Gene3D" id="3.40.50.11890">
    <property type="match status" value="1"/>
</dbReference>
<proteinExistence type="inferred from homology"/>
<name>A0ABT4D056_9CLOT</name>
<evidence type="ECO:0000313" key="8">
    <source>
        <dbReference type="Proteomes" id="UP001078443"/>
    </source>
</evidence>
<dbReference type="EMBL" id="JAPQER010000003">
    <property type="protein sequence ID" value="MCY6484618.1"/>
    <property type="molecule type" value="Genomic_DNA"/>
</dbReference>
<dbReference type="Proteomes" id="UP001078443">
    <property type="component" value="Unassembled WGS sequence"/>
</dbReference>
<dbReference type="Gene3D" id="1.20.1270.370">
    <property type="match status" value="1"/>
</dbReference>
<comment type="similarity">
    <text evidence="2">Belongs to the FldB/FldC dehydratase alpha/beta subunit family.</text>
</comment>
<evidence type="ECO:0000256" key="6">
    <source>
        <dbReference type="SAM" id="Coils"/>
    </source>
</evidence>
<organism evidence="7 8">
    <name type="scientific">Clostridium aestuarii</name>
    <dbReference type="NCBI Taxonomy" id="338193"/>
    <lineage>
        <taxon>Bacteria</taxon>
        <taxon>Bacillati</taxon>
        <taxon>Bacillota</taxon>
        <taxon>Clostridia</taxon>
        <taxon>Eubacteriales</taxon>
        <taxon>Clostridiaceae</taxon>
        <taxon>Clostridium</taxon>
    </lineage>
</organism>
<gene>
    <name evidence="7" type="ORF">OW763_09730</name>
</gene>
<comment type="cofactor">
    <cofactor evidence="1">
        <name>[4Fe-4S] cluster</name>
        <dbReference type="ChEBI" id="CHEBI:49883"/>
    </cofactor>
</comment>
<evidence type="ECO:0000256" key="2">
    <source>
        <dbReference type="ARBA" id="ARBA00005806"/>
    </source>
</evidence>
<keyword evidence="3" id="KW-0479">Metal-binding</keyword>
<protein>
    <submittedName>
        <fullName evidence="7">2-hydroxyacyl-CoA dehydratase family protein</fullName>
    </submittedName>
</protein>
<accession>A0ABT4D056</accession>
<evidence type="ECO:0000256" key="1">
    <source>
        <dbReference type="ARBA" id="ARBA00001966"/>
    </source>
</evidence>
<comment type="caution">
    <text evidence="7">The sequence shown here is derived from an EMBL/GenBank/DDBJ whole genome shotgun (WGS) entry which is preliminary data.</text>
</comment>
<sequence length="418" mass="47924">MRKIDIRKRKRKERFDRNFKRVSNKSLEQLKELDHKVESMDFFFDRLESSFVKQEMWDISSKPIIGTFCAMVPEEIISACGAQPIRLCGGNYTAQLAGDENAPRDSCPVVKSVVGSFDMKLLPIYEECQLAIVPTSCDGKKKMAEVLANYTPTLPLHIPAVKDEESFESLTPIFYGLISEIEKVTDEKLTAKKFKQAIEINQQINKEAYKLISFKKMKPSVIYGSHVLSVMNTYQYSTREEFLNQLISLNKELEEKVKRKEFISEKAPRILMTGSPVIFPNLKLPIILEELGAVVAADETCAGDRMLADPVYISDETVEGMVRSLAVKYVLPCSCPTFAYNEERMYRLKQMVKDYEIDGIIYNVLRGCLPYDFEVRNVEKLSESLGIPVVRIETDYNTEDVEQLKIRLEAFVEMLKMK</sequence>
<evidence type="ECO:0000313" key="7">
    <source>
        <dbReference type="EMBL" id="MCY6484618.1"/>
    </source>
</evidence>
<dbReference type="PANTHER" id="PTHR30548">
    <property type="entry name" value="2-HYDROXYGLUTARYL-COA DEHYDRATASE, D-COMPONENT-RELATED"/>
    <property type="match status" value="1"/>
</dbReference>
<dbReference type="RefSeq" id="WP_268040924.1">
    <property type="nucleotide sequence ID" value="NZ_JAPQER010000003.1"/>
</dbReference>
<dbReference type="InterPro" id="IPR010327">
    <property type="entry name" value="FldB/FldC_alpha/beta"/>
</dbReference>
<keyword evidence="8" id="KW-1185">Reference proteome</keyword>
<reference evidence="7" key="1">
    <citation type="submission" date="2022-12" db="EMBL/GenBank/DDBJ databases">
        <authorList>
            <person name="Wang J."/>
        </authorList>
    </citation>
    <scope>NUCLEOTIDE SEQUENCE</scope>
    <source>
        <strain evidence="7">HY-45-18</strain>
    </source>
</reference>
<keyword evidence="6" id="KW-0175">Coiled coil</keyword>
<dbReference type="Gene3D" id="3.40.50.11900">
    <property type="match status" value="1"/>
</dbReference>
<feature type="coiled-coil region" evidence="6">
    <location>
        <begin position="239"/>
        <end position="266"/>
    </location>
</feature>